<dbReference type="OrthoDB" id="67855at2"/>
<comment type="caution">
    <text evidence="1">The sequence shown here is derived from an EMBL/GenBank/DDBJ whole genome shotgun (WGS) entry which is preliminary data.</text>
</comment>
<dbReference type="RefSeq" id="WP_033676561.1">
    <property type="nucleotide sequence ID" value="NZ_JOTM01000023.1"/>
</dbReference>
<reference evidence="1 2" key="1">
    <citation type="submission" date="2014-06" db="EMBL/GenBank/DDBJ databases">
        <title>Draft genome sequence of Bacillus gaemokensis JCM 15801 (MCCC 1A00707).</title>
        <authorList>
            <person name="Lai Q."/>
            <person name="Liu Y."/>
            <person name="Shao Z."/>
        </authorList>
    </citation>
    <scope>NUCLEOTIDE SEQUENCE [LARGE SCALE GENOMIC DNA]</scope>
    <source>
        <strain evidence="1 2">JCM 15801</strain>
    </source>
</reference>
<accession>A0A073K8N6</accession>
<proteinExistence type="predicted"/>
<name>A0A073K8N6_9BACI</name>
<sequence>MKFQNEKVVLHLEIVKYQFENAEDKYDRNWLMVKLKFSEEKRVFETMDPCLETHELQYMIKWFQLLPKPTYNELDFTEPNLAFEFMGEKENEFHIVVHLSHESKPSWCQEDEYSFSISMTKEERENIIHSLVEQQTKFPKC</sequence>
<evidence type="ECO:0000313" key="2">
    <source>
        <dbReference type="Proteomes" id="UP000027778"/>
    </source>
</evidence>
<dbReference type="Pfam" id="PF24716">
    <property type="entry name" value="WapI"/>
    <property type="match status" value="1"/>
</dbReference>
<dbReference type="EMBL" id="JOTM01000023">
    <property type="protein sequence ID" value="KEK22905.1"/>
    <property type="molecule type" value="Genomic_DNA"/>
</dbReference>
<dbReference type="AlphaFoldDB" id="A0A073K8N6"/>
<dbReference type="InterPro" id="IPR056510">
    <property type="entry name" value="WapI"/>
</dbReference>
<evidence type="ECO:0000313" key="1">
    <source>
        <dbReference type="EMBL" id="KEK22905.1"/>
    </source>
</evidence>
<dbReference type="Proteomes" id="UP000027778">
    <property type="component" value="Unassembled WGS sequence"/>
</dbReference>
<keyword evidence="2" id="KW-1185">Reference proteome</keyword>
<organism evidence="1 2">
    <name type="scientific">Bacillus gaemokensis</name>
    <dbReference type="NCBI Taxonomy" id="574375"/>
    <lineage>
        <taxon>Bacteria</taxon>
        <taxon>Bacillati</taxon>
        <taxon>Bacillota</taxon>
        <taxon>Bacilli</taxon>
        <taxon>Bacillales</taxon>
        <taxon>Bacillaceae</taxon>
        <taxon>Bacillus</taxon>
        <taxon>Bacillus cereus group</taxon>
    </lineage>
</organism>
<gene>
    <name evidence="1" type="ORF">BAGA_15360</name>
</gene>
<protein>
    <submittedName>
        <fullName evidence="1">PadR family transcriptional regulator</fullName>
    </submittedName>
</protein>